<evidence type="ECO:0000256" key="4">
    <source>
        <dbReference type="ARBA" id="ARBA00023163"/>
    </source>
</evidence>
<name>A0A915EP52_9BILA</name>
<keyword evidence="5" id="KW-0539">Nucleus</keyword>
<dbReference type="WBParaSite" id="jg7989">
    <property type="protein sequence ID" value="jg7989"/>
    <property type="gene ID" value="jg7989"/>
</dbReference>
<keyword evidence="2" id="KW-0805">Transcription regulation</keyword>
<dbReference type="GO" id="GO:0046982">
    <property type="term" value="F:protein heterodimerization activity"/>
    <property type="evidence" value="ECO:0007669"/>
    <property type="project" value="InterPro"/>
</dbReference>
<evidence type="ECO:0000259" key="8">
    <source>
        <dbReference type="Pfam" id="PF00808"/>
    </source>
</evidence>
<keyword evidence="9" id="KW-1185">Reference proteome</keyword>
<dbReference type="GO" id="GO:0001228">
    <property type="term" value="F:DNA-binding transcription activator activity, RNA polymerase II-specific"/>
    <property type="evidence" value="ECO:0007669"/>
    <property type="project" value="TreeGrafter"/>
</dbReference>
<accession>A0A915EP52</accession>
<dbReference type="PANTHER" id="PTHR10252">
    <property type="entry name" value="HISTONE-LIKE TRANSCRIPTION FACTOR CCAAT-RELATED"/>
    <property type="match status" value="1"/>
</dbReference>
<sequence>MDRGNNKSRGDSLEQDRMGESSSYDLNKNLREFWPKQHAKIRQMETSSFREVNRHQELPLSRIKKIMKIEDEVKAQMISAEAPILLAKAAELLIEELTLRAWVHTQENRRKTIQKSDIATAVTRCEMFDFLIDIVPREEILKSRQSNHMEEGEEFFVENPADQHSSQQHQHPVQYIVQYNGEGEPSDLANSVMQLENGQIIEATQIGPSIPLSGGSAGQPIQLMTMSNANGEYQLMPVNSSS</sequence>
<evidence type="ECO:0000313" key="10">
    <source>
        <dbReference type="WBParaSite" id="jg7989"/>
    </source>
</evidence>
<protein>
    <submittedName>
        <fullName evidence="10">Transcription factor CBF/NF-Y/archaeal histone domain-containing protein</fullName>
    </submittedName>
</protein>
<feature type="region of interest" description="Disordered" evidence="7">
    <location>
        <begin position="1"/>
        <end position="24"/>
    </location>
</feature>
<evidence type="ECO:0000256" key="2">
    <source>
        <dbReference type="ARBA" id="ARBA00023015"/>
    </source>
</evidence>
<reference evidence="10" key="1">
    <citation type="submission" date="2022-11" db="UniProtKB">
        <authorList>
            <consortium name="WormBaseParasite"/>
        </authorList>
    </citation>
    <scope>IDENTIFICATION</scope>
</reference>
<dbReference type="CDD" id="cd22908">
    <property type="entry name" value="HFD_NFYC-like"/>
    <property type="match status" value="1"/>
</dbReference>
<dbReference type="Proteomes" id="UP000887574">
    <property type="component" value="Unplaced"/>
</dbReference>
<comment type="subcellular location">
    <subcellularLocation>
        <location evidence="1">Nucleus</location>
    </subcellularLocation>
</comment>
<evidence type="ECO:0000256" key="3">
    <source>
        <dbReference type="ARBA" id="ARBA00023125"/>
    </source>
</evidence>
<dbReference type="Pfam" id="PF00808">
    <property type="entry name" value="CBFD_NFYB_HMF"/>
    <property type="match status" value="1"/>
</dbReference>
<evidence type="ECO:0000256" key="1">
    <source>
        <dbReference type="ARBA" id="ARBA00004123"/>
    </source>
</evidence>
<dbReference type="PANTHER" id="PTHR10252:SF8">
    <property type="entry name" value="NUCLEAR TRANSCRIPTION FACTOR Y SUBUNIT GAMMA"/>
    <property type="match status" value="1"/>
</dbReference>
<organism evidence="9 10">
    <name type="scientific">Ditylenchus dipsaci</name>
    <dbReference type="NCBI Taxonomy" id="166011"/>
    <lineage>
        <taxon>Eukaryota</taxon>
        <taxon>Metazoa</taxon>
        <taxon>Ecdysozoa</taxon>
        <taxon>Nematoda</taxon>
        <taxon>Chromadorea</taxon>
        <taxon>Rhabditida</taxon>
        <taxon>Tylenchina</taxon>
        <taxon>Tylenchomorpha</taxon>
        <taxon>Sphaerularioidea</taxon>
        <taxon>Anguinidae</taxon>
        <taxon>Anguininae</taxon>
        <taxon>Ditylenchus</taxon>
    </lineage>
</organism>
<dbReference type="InterPro" id="IPR003958">
    <property type="entry name" value="CBFA_NFYB_domain"/>
</dbReference>
<dbReference type="FunFam" id="1.10.20.10:FF:000062">
    <property type="entry name" value="Nuclear transcription factor Y subunit C"/>
    <property type="match status" value="1"/>
</dbReference>
<dbReference type="GO" id="GO:0000978">
    <property type="term" value="F:RNA polymerase II cis-regulatory region sequence-specific DNA binding"/>
    <property type="evidence" value="ECO:0007669"/>
    <property type="project" value="TreeGrafter"/>
</dbReference>
<dbReference type="AlphaFoldDB" id="A0A915EP52"/>
<feature type="compositionally biased region" description="Basic and acidic residues" evidence="7">
    <location>
        <begin position="1"/>
        <end position="19"/>
    </location>
</feature>
<dbReference type="InterPro" id="IPR050568">
    <property type="entry name" value="Transcr_DNA_Rep_Reg"/>
</dbReference>
<dbReference type="Gene3D" id="1.10.20.10">
    <property type="entry name" value="Histone, subunit A"/>
    <property type="match status" value="1"/>
</dbReference>
<evidence type="ECO:0000256" key="7">
    <source>
        <dbReference type="SAM" id="MobiDB-lite"/>
    </source>
</evidence>
<evidence type="ECO:0000256" key="5">
    <source>
        <dbReference type="ARBA" id="ARBA00023242"/>
    </source>
</evidence>
<dbReference type="SUPFAM" id="SSF47113">
    <property type="entry name" value="Histone-fold"/>
    <property type="match status" value="1"/>
</dbReference>
<feature type="domain" description="Transcription factor CBF/NF-Y/archaeal histone" evidence="8">
    <location>
        <begin position="57"/>
        <end position="122"/>
    </location>
</feature>
<comment type="similarity">
    <text evidence="6">Belongs to the NFYC/HAP5 subunit family.</text>
</comment>
<keyword evidence="4" id="KW-0804">Transcription</keyword>
<keyword evidence="3" id="KW-0238">DNA-binding</keyword>
<evidence type="ECO:0000256" key="6">
    <source>
        <dbReference type="ARBA" id="ARBA00038129"/>
    </source>
</evidence>
<proteinExistence type="inferred from homology"/>
<dbReference type="InterPro" id="IPR009072">
    <property type="entry name" value="Histone-fold"/>
</dbReference>
<evidence type="ECO:0000313" key="9">
    <source>
        <dbReference type="Proteomes" id="UP000887574"/>
    </source>
</evidence>
<dbReference type="GO" id="GO:0016602">
    <property type="term" value="C:CCAAT-binding factor complex"/>
    <property type="evidence" value="ECO:0007669"/>
    <property type="project" value="TreeGrafter"/>
</dbReference>